<dbReference type="InterPro" id="IPR006699">
    <property type="entry name" value="GlpP"/>
</dbReference>
<keyword evidence="2" id="KW-1185">Reference proteome</keyword>
<dbReference type="InterPro" id="IPR013785">
    <property type="entry name" value="Aldolase_TIM"/>
</dbReference>
<dbReference type="GO" id="GO:0001072">
    <property type="term" value="F:transcription antitermination factor activity, RNA binding"/>
    <property type="evidence" value="ECO:0007669"/>
    <property type="project" value="TreeGrafter"/>
</dbReference>
<comment type="caution">
    <text evidence="1">The sequence shown here is derived from an EMBL/GenBank/DDBJ whole genome shotgun (WGS) entry which is preliminary data.</text>
</comment>
<organism evidence="1 2">
    <name type="scientific">Acetobacterium bakii</name>
    <dbReference type="NCBI Taxonomy" id="52689"/>
    <lineage>
        <taxon>Bacteria</taxon>
        <taxon>Bacillati</taxon>
        <taxon>Bacillota</taxon>
        <taxon>Clostridia</taxon>
        <taxon>Eubacteriales</taxon>
        <taxon>Eubacteriaceae</taxon>
        <taxon>Acetobacterium</taxon>
    </lineage>
</organism>
<dbReference type="RefSeq" id="WP_242852549.1">
    <property type="nucleotide sequence ID" value="NZ_LGYO01000008.1"/>
</dbReference>
<dbReference type="EMBL" id="LGYO01000008">
    <property type="protein sequence ID" value="KNZ43010.1"/>
    <property type="molecule type" value="Genomic_DNA"/>
</dbReference>
<evidence type="ECO:0000313" key="2">
    <source>
        <dbReference type="Proteomes" id="UP000036873"/>
    </source>
</evidence>
<dbReference type="AlphaFoldDB" id="A0A0L6U5E5"/>
<dbReference type="STRING" id="52689.AKG39_03940"/>
<protein>
    <submittedName>
        <fullName evidence="1">Antiterminator</fullName>
    </submittedName>
</protein>
<proteinExistence type="predicted"/>
<dbReference type="PIRSF" id="PIRSF016897">
    <property type="entry name" value="GlpP"/>
    <property type="match status" value="1"/>
</dbReference>
<dbReference type="PANTHER" id="PTHR35787">
    <property type="entry name" value="GLYCEROL UPTAKE OPERON ANTITERMINATOR REGULATORY PROTEIN"/>
    <property type="match status" value="1"/>
</dbReference>
<dbReference type="PATRIC" id="fig|52689.4.peg.3835"/>
<evidence type="ECO:0000313" key="1">
    <source>
        <dbReference type="EMBL" id="KNZ43010.1"/>
    </source>
</evidence>
<dbReference type="GO" id="GO:0045893">
    <property type="term" value="P:positive regulation of DNA-templated transcription"/>
    <property type="evidence" value="ECO:0007669"/>
    <property type="project" value="TreeGrafter"/>
</dbReference>
<name>A0A0L6U5E5_9FIRM</name>
<sequence length="195" mass="21958">MFQDNPIIVAVRNPKDIYDAIQSESQIIFLLTGNVFNLKKMVELCNKSGKYVFTHLDLIKGYSQDNYFIKYLKDEINPTGVITTKNNIITRAKQENLLTIQRLFLLDSSAMDISINSARKIKPDAIEILPGLVPKLIKNVKKEINIPIVTGGFIETVEEVRSCLAAGAISVSTSHKPLWDSIPLIKKEQQTLLEK</sequence>
<dbReference type="Pfam" id="PF04309">
    <property type="entry name" value="G3P_antiterm"/>
    <property type="match status" value="1"/>
</dbReference>
<dbReference type="Gene3D" id="3.20.20.70">
    <property type="entry name" value="Aldolase class I"/>
    <property type="match status" value="1"/>
</dbReference>
<gene>
    <name evidence="1" type="ORF">AKG39_03940</name>
</gene>
<dbReference type="Proteomes" id="UP000036873">
    <property type="component" value="Unassembled WGS sequence"/>
</dbReference>
<dbReference type="GO" id="GO:0006071">
    <property type="term" value="P:glycerol metabolic process"/>
    <property type="evidence" value="ECO:0007669"/>
    <property type="project" value="InterPro"/>
</dbReference>
<dbReference type="SUPFAM" id="SSF110391">
    <property type="entry name" value="GlpP-like"/>
    <property type="match status" value="1"/>
</dbReference>
<dbReference type="PANTHER" id="PTHR35787:SF1">
    <property type="entry name" value="GLYCEROL UPTAKE OPERON ANTITERMINATOR REGULATORY PROTEIN"/>
    <property type="match status" value="1"/>
</dbReference>
<reference evidence="2" key="1">
    <citation type="submission" date="2015-07" db="EMBL/GenBank/DDBJ databases">
        <title>Draft genome sequence of Acetobacterium bakii DSM 8293, a potential psychrophilic chemical producer through syngas fermentation.</title>
        <authorList>
            <person name="Song Y."/>
            <person name="Hwang S."/>
            <person name="Cho B.-K."/>
        </authorList>
    </citation>
    <scope>NUCLEOTIDE SEQUENCE [LARGE SCALE GENOMIC DNA]</scope>
    <source>
        <strain evidence="2">DSM 8239</strain>
    </source>
</reference>
<accession>A0A0L6U5E5</accession>